<dbReference type="GO" id="GO:0016020">
    <property type="term" value="C:membrane"/>
    <property type="evidence" value="ECO:0007669"/>
    <property type="project" value="UniProtKB-SubCell"/>
</dbReference>
<evidence type="ECO:0000256" key="4">
    <source>
        <dbReference type="ARBA" id="ARBA00023136"/>
    </source>
</evidence>
<evidence type="ECO:0000313" key="8">
    <source>
        <dbReference type="EMBL" id="HIU53071.1"/>
    </source>
</evidence>
<dbReference type="Pfam" id="PF00361">
    <property type="entry name" value="Proton_antipo_M"/>
    <property type="match status" value="1"/>
</dbReference>
<dbReference type="GO" id="GO:0012505">
    <property type="term" value="C:endomembrane system"/>
    <property type="evidence" value="ECO:0007669"/>
    <property type="project" value="UniProtKB-SubCell"/>
</dbReference>
<evidence type="ECO:0000256" key="5">
    <source>
        <dbReference type="RuleBase" id="RU000320"/>
    </source>
</evidence>
<comment type="subcellular location">
    <subcellularLocation>
        <location evidence="1">Endomembrane system</location>
        <topology evidence="1">Multi-pass membrane protein</topology>
    </subcellularLocation>
    <subcellularLocation>
        <location evidence="5">Membrane</location>
        <topology evidence="5">Multi-pass membrane protein</topology>
    </subcellularLocation>
</comment>
<feature type="transmembrane region" description="Helical" evidence="6">
    <location>
        <begin position="200"/>
        <end position="225"/>
    </location>
</feature>
<evidence type="ECO:0000256" key="2">
    <source>
        <dbReference type="ARBA" id="ARBA00022692"/>
    </source>
</evidence>
<feature type="transmembrane region" description="Helical" evidence="6">
    <location>
        <begin position="441"/>
        <end position="459"/>
    </location>
</feature>
<reference evidence="8" key="1">
    <citation type="submission" date="2020-10" db="EMBL/GenBank/DDBJ databases">
        <authorList>
            <person name="Gilroy R."/>
        </authorList>
    </citation>
    <scope>NUCLEOTIDE SEQUENCE</scope>
    <source>
        <strain evidence="8">ChiW3-316</strain>
    </source>
</reference>
<feature type="transmembrane region" description="Helical" evidence="6">
    <location>
        <begin position="37"/>
        <end position="56"/>
    </location>
</feature>
<feature type="transmembrane region" description="Helical" evidence="6">
    <location>
        <begin position="400"/>
        <end position="420"/>
    </location>
</feature>
<feature type="transmembrane region" description="Helical" evidence="6">
    <location>
        <begin position="295"/>
        <end position="314"/>
    </location>
</feature>
<dbReference type="Proteomes" id="UP000824107">
    <property type="component" value="Unassembled WGS sequence"/>
</dbReference>
<keyword evidence="4 6" id="KW-0472">Membrane</keyword>
<gene>
    <name evidence="8" type="ORF">IAD20_03205</name>
</gene>
<accession>A0A9D1M3M1</accession>
<reference evidence="8" key="2">
    <citation type="journal article" date="2021" name="PeerJ">
        <title>Extensive microbial diversity within the chicken gut microbiome revealed by metagenomics and culture.</title>
        <authorList>
            <person name="Gilroy R."/>
            <person name="Ravi A."/>
            <person name="Getino M."/>
            <person name="Pursley I."/>
            <person name="Horton D.L."/>
            <person name="Alikhan N.F."/>
            <person name="Baker D."/>
            <person name="Gharbi K."/>
            <person name="Hall N."/>
            <person name="Watson M."/>
            <person name="Adriaenssens E.M."/>
            <person name="Foster-Nyarko E."/>
            <person name="Jarju S."/>
            <person name="Secka A."/>
            <person name="Antonio M."/>
            <person name="Oren A."/>
            <person name="Chaudhuri R.R."/>
            <person name="La Ragione R."/>
            <person name="Hildebrand F."/>
            <person name="Pallen M.J."/>
        </authorList>
    </citation>
    <scope>NUCLEOTIDE SEQUENCE</scope>
    <source>
        <strain evidence="8">ChiW3-316</strain>
    </source>
</reference>
<comment type="caution">
    <text evidence="8">The sequence shown here is derived from an EMBL/GenBank/DDBJ whole genome shotgun (WGS) entry which is preliminary data.</text>
</comment>
<feature type="transmembrane region" description="Helical" evidence="6">
    <location>
        <begin position="6"/>
        <end position="25"/>
    </location>
</feature>
<feature type="transmembrane region" description="Helical" evidence="6">
    <location>
        <begin position="124"/>
        <end position="145"/>
    </location>
</feature>
<feature type="transmembrane region" description="Helical" evidence="6">
    <location>
        <begin position="364"/>
        <end position="388"/>
    </location>
</feature>
<keyword evidence="2 5" id="KW-0812">Transmembrane</keyword>
<proteinExistence type="predicted"/>
<dbReference type="EMBL" id="DVNC01000022">
    <property type="protein sequence ID" value="HIU53071.1"/>
    <property type="molecule type" value="Genomic_DNA"/>
</dbReference>
<feature type="transmembrane region" description="Helical" evidence="6">
    <location>
        <begin position="320"/>
        <end position="343"/>
    </location>
</feature>
<sequence length="476" mass="52653">MMFADHISMLPEFLLLCGMFVLLLAARFRQNTTPKTYFTVSKIAVAAALLGTVVFYNQSFMPGWLINDSYTTLFKTLIYIAALASFYLGCKWFLNKNRSSLSFYLTALFSLLLLTLAVSAQNLLVLSACLTAAFVLNACFIRLHPFDEVSRPVLRRYLWGCLAVVLLLAASLLLFRRLGIPYDYAGACTYLEHLHRPGGLHYLAAVLLIVSLLYMLGIAPFHFWYADVLGGSVLPAGTYLTFIPPLAYLAVLVNLLSNVFFPLYGQLRLFLTGCAALSVILGAVGANSETNLRKLFAYVALFNLGIVLMCFSELNDNGLLSGFVCLLVWLLAQFGVYTVFYAFKRKGDYLTETADLAGLAEVRPYIAAAMLIFMVSLLGTPPMLGFLGKLSAINYLIIEGSYAFIGLILAALLLLAYAFLNVIKTIYFDARGGNTFDRADKGVYICLMVNLILVLISILNPRYLMHDAENILSTIL</sequence>
<feature type="transmembrane region" description="Helical" evidence="6">
    <location>
        <begin position="76"/>
        <end position="94"/>
    </location>
</feature>
<dbReference type="AlphaFoldDB" id="A0A9D1M3M1"/>
<feature type="transmembrane region" description="Helical" evidence="6">
    <location>
        <begin position="101"/>
        <end position="118"/>
    </location>
</feature>
<name>A0A9D1M3M1_9PROT</name>
<feature type="transmembrane region" description="Helical" evidence="6">
    <location>
        <begin position="267"/>
        <end position="286"/>
    </location>
</feature>
<dbReference type="PANTHER" id="PTHR22773">
    <property type="entry name" value="NADH DEHYDROGENASE"/>
    <property type="match status" value="1"/>
</dbReference>
<protein>
    <recommendedName>
        <fullName evidence="7">NADH:quinone oxidoreductase/Mrp antiporter transmembrane domain-containing protein</fullName>
    </recommendedName>
</protein>
<dbReference type="InterPro" id="IPR001750">
    <property type="entry name" value="ND/Mrp_TM"/>
</dbReference>
<evidence type="ECO:0000256" key="6">
    <source>
        <dbReference type="SAM" id="Phobius"/>
    </source>
</evidence>
<feature type="transmembrane region" description="Helical" evidence="6">
    <location>
        <begin position="237"/>
        <end position="261"/>
    </location>
</feature>
<keyword evidence="3 6" id="KW-1133">Transmembrane helix</keyword>
<feature type="transmembrane region" description="Helical" evidence="6">
    <location>
        <begin position="157"/>
        <end position="175"/>
    </location>
</feature>
<evidence type="ECO:0000256" key="1">
    <source>
        <dbReference type="ARBA" id="ARBA00004127"/>
    </source>
</evidence>
<evidence type="ECO:0000313" key="9">
    <source>
        <dbReference type="Proteomes" id="UP000824107"/>
    </source>
</evidence>
<organism evidence="8 9">
    <name type="scientific">Candidatus Scatocola faecipullorum</name>
    <dbReference type="NCBI Taxonomy" id="2840917"/>
    <lineage>
        <taxon>Bacteria</taxon>
        <taxon>Pseudomonadati</taxon>
        <taxon>Pseudomonadota</taxon>
        <taxon>Alphaproteobacteria</taxon>
        <taxon>Rhodospirillales</taxon>
        <taxon>Rhodospirillaceae</taxon>
        <taxon>Rhodospirillaceae incertae sedis</taxon>
        <taxon>Candidatus Scatocola</taxon>
    </lineage>
</organism>
<evidence type="ECO:0000256" key="3">
    <source>
        <dbReference type="ARBA" id="ARBA00022989"/>
    </source>
</evidence>
<feature type="domain" description="NADH:quinone oxidoreductase/Mrp antiporter transmembrane" evidence="7">
    <location>
        <begin position="162"/>
        <end position="409"/>
    </location>
</feature>
<evidence type="ECO:0000259" key="7">
    <source>
        <dbReference type="Pfam" id="PF00361"/>
    </source>
</evidence>